<dbReference type="Proteomes" id="UP000004728">
    <property type="component" value="Unassembled WGS sequence"/>
</dbReference>
<sequence>MVLLVPGCLAGMALIPIGALAQTAATQSATTEAATGQAVTGQAVTTGQTPVATSAAATSVQPGGQSIAQPSAPAPSSDAALNDLIPDAAVKDPELWALDTDAAKQAPDPSTLPSVSSLDGAGLDGTGATTATTPPTEVQKSEAVKGAQAPETFPGITIPWPDTTDLPPVQQLAPDPDISDAESVAREASEALDIALPRGGWRGPFGADAVIEHVGTGVELAFPRDAVIPEADDLTDRFAALSSLRALDKSSDNLAQISRRAREDSAVLLQVLHLYGYYDAEISQSMPGLDDGVASAAANDPTKSAAGKVVVRFEIVPGMRYQIGELDIGNINHVPDAQQILAAFALKTGDPANTESIQAARDRLIDKLGTIGYAFAKVDDAALSVDHETHLADLTIPTATGGKYVFGQVTSSMPRFINARHLQRIARFRPGRTFDHRLIDDFRQAVLATGFVGSVKITPREVVAPTATSPGVADIDVKLAKGPQHTIAGQIGQSSGEGFRLEASWEDRNFFPPEGMLRFRAVLGTREQLAGVTFRRSNFLARDQALNVDLYAQTQDTDAYNAHIVSAAASIAKQTTLIFQKAWSYSLGVEVLATSELAAGSAAGTARTTYFIGALPGKVSFDRSDNLLDPTKGFRIALAVSPEISVQDGPKSTYVKSQFDASVYQHVTSGVVLAARTRIGTIRGTVIDNIAPSRRFYAGGGASIRGFGYQSVGPKDSTGTPVGALSLSEFSLEARIKTGIFGGGFSIVPFVDAGMAGSTSTPTMKGAKIGAGIGVRYKTPFGPIRLDVGTPLNPSPGDNRIGVYVALGQAF</sequence>
<feature type="chain" id="PRO_5003277755" evidence="5">
    <location>
        <begin position="22"/>
        <end position="811"/>
    </location>
</feature>
<proteinExistence type="predicted"/>
<evidence type="ECO:0000313" key="9">
    <source>
        <dbReference type="Proteomes" id="UP000004728"/>
    </source>
</evidence>
<keyword evidence="5" id="KW-0732">Signal</keyword>
<dbReference type="InterPro" id="IPR010827">
    <property type="entry name" value="BamA/TamA_POTRA"/>
</dbReference>
<feature type="domain" description="Bacterial surface antigen (D15)" evidence="6">
    <location>
        <begin position="517"/>
        <end position="811"/>
    </location>
</feature>
<reference evidence="8 9" key="1">
    <citation type="journal article" date="2012" name="J. Bacteriol.">
        <title>Draft Genome Sequence of Novosphingobium nitrogenifigens Y88T.</title>
        <authorList>
            <person name="Strabala T.J."/>
            <person name="Macdonald L."/>
            <person name="Liu V."/>
            <person name="Smit A.M."/>
        </authorList>
    </citation>
    <scope>NUCLEOTIDE SEQUENCE [LARGE SCALE GENOMIC DNA]</scope>
    <source>
        <strain evidence="8 9">DSM 19370</strain>
    </source>
</reference>
<dbReference type="eggNOG" id="COG0729">
    <property type="taxonomic scope" value="Bacteria"/>
</dbReference>
<dbReference type="PANTHER" id="PTHR12815">
    <property type="entry name" value="SORTING AND ASSEMBLY MACHINERY SAMM50 PROTEIN FAMILY MEMBER"/>
    <property type="match status" value="1"/>
</dbReference>
<gene>
    <name evidence="8" type="ORF">Y88_3631</name>
</gene>
<dbReference type="GO" id="GO:0019867">
    <property type="term" value="C:outer membrane"/>
    <property type="evidence" value="ECO:0007669"/>
    <property type="project" value="InterPro"/>
</dbReference>
<evidence type="ECO:0000256" key="2">
    <source>
        <dbReference type="ARBA" id="ARBA00022452"/>
    </source>
</evidence>
<protein>
    <submittedName>
        <fullName evidence="8">Surface antigen (D15)</fullName>
    </submittedName>
</protein>
<feature type="compositionally biased region" description="Low complexity" evidence="4">
    <location>
        <begin position="118"/>
        <end position="136"/>
    </location>
</feature>
<feature type="domain" description="POTRA" evidence="7">
    <location>
        <begin position="321"/>
        <end position="396"/>
    </location>
</feature>
<dbReference type="PANTHER" id="PTHR12815:SF42">
    <property type="entry name" value="BACTERIAL SURFACE ANTIGEN (D15) DOMAIN-CONTAINING PROTEIN"/>
    <property type="match status" value="1"/>
</dbReference>
<dbReference type="HOGENOM" id="CLU_018618_0_0_5"/>
<keyword evidence="9" id="KW-1185">Reference proteome</keyword>
<feature type="signal peptide" evidence="5">
    <location>
        <begin position="1"/>
        <end position="21"/>
    </location>
</feature>
<dbReference type="EMBL" id="AEWJ01000065">
    <property type="protein sequence ID" value="EGD57322.1"/>
    <property type="molecule type" value="Genomic_DNA"/>
</dbReference>
<dbReference type="Pfam" id="PF01103">
    <property type="entry name" value="Omp85"/>
    <property type="match status" value="1"/>
</dbReference>
<comment type="subcellular location">
    <subcellularLocation>
        <location evidence="1">Membrane</location>
    </subcellularLocation>
</comment>
<dbReference type="AlphaFoldDB" id="F1ZD83"/>
<organism evidence="8 9">
    <name type="scientific">Novosphingobium nitrogenifigens DSM 19370</name>
    <dbReference type="NCBI Taxonomy" id="983920"/>
    <lineage>
        <taxon>Bacteria</taxon>
        <taxon>Pseudomonadati</taxon>
        <taxon>Pseudomonadota</taxon>
        <taxon>Alphaproteobacteria</taxon>
        <taxon>Sphingomonadales</taxon>
        <taxon>Sphingomonadaceae</taxon>
        <taxon>Novosphingobium</taxon>
    </lineage>
</organism>
<evidence type="ECO:0000256" key="5">
    <source>
        <dbReference type="SAM" id="SignalP"/>
    </source>
</evidence>
<evidence type="ECO:0000259" key="6">
    <source>
        <dbReference type="Pfam" id="PF01103"/>
    </source>
</evidence>
<dbReference type="Gene3D" id="2.40.160.50">
    <property type="entry name" value="membrane protein fhac: a member of the omp85/tpsb transporter family"/>
    <property type="match status" value="1"/>
</dbReference>
<feature type="region of interest" description="Disordered" evidence="4">
    <location>
        <begin position="103"/>
        <end position="183"/>
    </location>
</feature>
<keyword evidence="2" id="KW-0812">Transmembrane</keyword>
<dbReference type="InterPro" id="IPR039910">
    <property type="entry name" value="D15-like"/>
</dbReference>
<evidence type="ECO:0000256" key="3">
    <source>
        <dbReference type="ARBA" id="ARBA00023136"/>
    </source>
</evidence>
<dbReference type="InParanoid" id="F1ZD83"/>
<feature type="region of interest" description="Disordered" evidence="4">
    <location>
        <begin position="61"/>
        <end position="80"/>
    </location>
</feature>
<keyword evidence="3" id="KW-0472">Membrane</keyword>
<comment type="caution">
    <text evidence="8">The sequence shown here is derived from an EMBL/GenBank/DDBJ whole genome shotgun (WGS) entry which is preliminary data.</text>
</comment>
<evidence type="ECO:0000313" key="8">
    <source>
        <dbReference type="EMBL" id="EGD57322.1"/>
    </source>
</evidence>
<keyword evidence="2" id="KW-1134">Transmembrane beta strand</keyword>
<dbReference type="STRING" id="983920.Y88_3631"/>
<dbReference type="InterPro" id="IPR000184">
    <property type="entry name" value="Bac_surfAg_D15"/>
</dbReference>
<dbReference type="Pfam" id="PF07244">
    <property type="entry name" value="POTRA"/>
    <property type="match status" value="1"/>
</dbReference>
<name>F1ZD83_9SPHN</name>
<evidence type="ECO:0000256" key="1">
    <source>
        <dbReference type="ARBA" id="ARBA00004370"/>
    </source>
</evidence>
<accession>F1ZD83</accession>
<dbReference type="Gene3D" id="3.10.20.310">
    <property type="entry name" value="membrane protein fhac"/>
    <property type="match status" value="2"/>
</dbReference>
<dbReference type="FunCoup" id="F1ZD83">
    <property type="interactions" value="76"/>
</dbReference>
<evidence type="ECO:0000259" key="7">
    <source>
        <dbReference type="Pfam" id="PF07244"/>
    </source>
</evidence>
<evidence type="ECO:0000256" key="4">
    <source>
        <dbReference type="SAM" id="MobiDB-lite"/>
    </source>
</evidence>